<dbReference type="EC" id="3.5.4.19" evidence="3"/>
<accession>A0A382FE17</accession>
<protein>
    <recommendedName>
        <fullName evidence="3">phosphoribosyl-AMP cyclohydrolase</fullName>
        <ecNumber evidence="3">3.5.4.19</ecNumber>
    </recommendedName>
</protein>
<gene>
    <name evidence="8" type="ORF">METZ01_LOCUS213773</name>
</gene>
<dbReference type="UniPathway" id="UPA00031">
    <property type="reaction ID" value="UER00008"/>
</dbReference>
<evidence type="ECO:0000256" key="6">
    <source>
        <dbReference type="ARBA" id="ARBA00023102"/>
    </source>
</evidence>
<dbReference type="FunFam" id="3.10.20.810:FF:000001">
    <property type="entry name" value="Histidine biosynthesis bifunctional protein HisIE"/>
    <property type="match status" value="1"/>
</dbReference>
<evidence type="ECO:0000313" key="8">
    <source>
        <dbReference type="EMBL" id="SVB60919.1"/>
    </source>
</evidence>
<dbReference type="PANTHER" id="PTHR42945:SF1">
    <property type="entry name" value="HISTIDINE BIOSYNTHESIS BIFUNCTIONAL PROTEIN HIS7"/>
    <property type="match status" value="1"/>
</dbReference>
<dbReference type="EMBL" id="UINC01049303">
    <property type="protein sequence ID" value="SVB60919.1"/>
    <property type="molecule type" value="Genomic_DNA"/>
</dbReference>
<dbReference type="InterPro" id="IPR038019">
    <property type="entry name" value="PRib_AMP_CycHydrolase_sf"/>
</dbReference>
<keyword evidence="5" id="KW-0378">Hydrolase</keyword>
<reference evidence="8" key="1">
    <citation type="submission" date="2018-05" db="EMBL/GenBank/DDBJ databases">
        <authorList>
            <person name="Lanie J.A."/>
            <person name="Ng W.-L."/>
            <person name="Kazmierczak K.M."/>
            <person name="Andrzejewski T.M."/>
            <person name="Davidsen T.M."/>
            <person name="Wayne K.J."/>
            <person name="Tettelin H."/>
            <person name="Glass J.I."/>
            <person name="Rusch D."/>
            <person name="Podicherti R."/>
            <person name="Tsui H.-C.T."/>
            <person name="Winkler M.E."/>
        </authorList>
    </citation>
    <scope>NUCLEOTIDE SEQUENCE</scope>
</reference>
<dbReference type="GO" id="GO:0000105">
    <property type="term" value="P:L-histidine biosynthetic process"/>
    <property type="evidence" value="ECO:0007669"/>
    <property type="project" value="UniProtKB-UniPathway"/>
</dbReference>
<dbReference type="GO" id="GO:0004636">
    <property type="term" value="F:phosphoribosyl-ATP diphosphatase activity"/>
    <property type="evidence" value="ECO:0007669"/>
    <property type="project" value="UniProtKB-ARBA"/>
</dbReference>
<evidence type="ECO:0000256" key="3">
    <source>
        <dbReference type="ARBA" id="ARBA00012721"/>
    </source>
</evidence>
<evidence type="ECO:0000256" key="2">
    <source>
        <dbReference type="ARBA" id="ARBA00005169"/>
    </source>
</evidence>
<sequence length="100" mass="11444">MFKIRKSIEQVEESNQLAPKFDENGLIVVTTIDAKTGEVLMIGYMNKEALEKTITTKEAYYFSRSRNVIWHKGATSGYIQKIEEILIDDDQDAICLKVNI</sequence>
<evidence type="ECO:0000256" key="5">
    <source>
        <dbReference type="ARBA" id="ARBA00022801"/>
    </source>
</evidence>
<dbReference type="InterPro" id="IPR002496">
    <property type="entry name" value="PRib_AMP_CycHydrolase_dom"/>
</dbReference>
<evidence type="ECO:0000259" key="7">
    <source>
        <dbReference type="Pfam" id="PF01502"/>
    </source>
</evidence>
<keyword evidence="4" id="KW-0028">Amino-acid biosynthesis</keyword>
<organism evidence="8">
    <name type="scientific">marine metagenome</name>
    <dbReference type="NCBI Taxonomy" id="408172"/>
    <lineage>
        <taxon>unclassified sequences</taxon>
        <taxon>metagenomes</taxon>
        <taxon>ecological metagenomes</taxon>
    </lineage>
</organism>
<dbReference type="GO" id="GO:0004635">
    <property type="term" value="F:phosphoribosyl-AMP cyclohydrolase activity"/>
    <property type="evidence" value="ECO:0007669"/>
    <property type="project" value="UniProtKB-EC"/>
</dbReference>
<proteinExistence type="predicted"/>
<feature type="domain" description="Phosphoribosyl-AMP cyclohydrolase" evidence="7">
    <location>
        <begin position="41"/>
        <end position="99"/>
    </location>
</feature>
<comment type="pathway">
    <text evidence="2">Amino-acid biosynthesis; L-histidine biosynthesis; L-histidine from 5-phospho-alpha-D-ribose 1-diphosphate: step 3/9.</text>
</comment>
<evidence type="ECO:0000256" key="1">
    <source>
        <dbReference type="ARBA" id="ARBA00000024"/>
    </source>
</evidence>
<dbReference type="SUPFAM" id="SSF141734">
    <property type="entry name" value="HisI-like"/>
    <property type="match status" value="1"/>
</dbReference>
<dbReference type="AlphaFoldDB" id="A0A382FE17"/>
<keyword evidence="6" id="KW-0368">Histidine biosynthesis</keyword>
<dbReference type="PANTHER" id="PTHR42945">
    <property type="entry name" value="HISTIDINE BIOSYNTHESIS BIFUNCTIONAL PROTEIN"/>
    <property type="match status" value="1"/>
</dbReference>
<feature type="non-terminal residue" evidence="8">
    <location>
        <position position="100"/>
    </location>
</feature>
<dbReference type="Gene3D" id="3.10.20.810">
    <property type="entry name" value="Phosphoribosyl-AMP cyclohydrolase"/>
    <property type="match status" value="1"/>
</dbReference>
<evidence type="ECO:0000256" key="4">
    <source>
        <dbReference type="ARBA" id="ARBA00022605"/>
    </source>
</evidence>
<feature type="non-terminal residue" evidence="8">
    <location>
        <position position="1"/>
    </location>
</feature>
<comment type="catalytic activity">
    <reaction evidence="1">
        <text>1-(5-phospho-beta-D-ribosyl)-5'-AMP + H2O = 1-(5-phospho-beta-D-ribosyl)-5-[(5-phospho-beta-D-ribosylamino)methylideneamino]imidazole-4-carboxamide</text>
        <dbReference type="Rhea" id="RHEA:20049"/>
        <dbReference type="ChEBI" id="CHEBI:15377"/>
        <dbReference type="ChEBI" id="CHEBI:58435"/>
        <dbReference type="ChEBI" id="CHEBI:59457"/>
        <dbReference type="EC" id="3.5.4.19"/>
    </reaction>
</comment>
<name>A0A382FE17_9ZZZZ</name>
<dbReference type="Pfam" id="PF01502">
    <property type="entry name" value="PRA-CH"/>
    <property type="match status" value="1"/>
</dbReference>